<comment type="caution">
    <text evidence="1">The sequence shown here is derived from an EMBL/GenBank/DDBJ whole genome shotgun (WGS) entry which is preliminary data.</text>
</comment>
<dbReference type="EMBL" id="CAXDID020000010">
    <property type="protein sequence ID" value="CAL5979133.1"/>
    <property type="molecule type" value="Genomic_DNA"/>
</dbReference>
<keyword evidence="3" id="KW-1185">Reference proteome</keyword>
<protein>
    <submittedName>
        <fullName evidence="1">BspA family leucine-rich repeat surface protein</fullName>
    </submittedName>
    <submittedName>
        <fullName evidence="2">BspA_family leucine-rich repeat surface protein</fullName>
    </submittedName>
</protein>
<reference evidence="2 3" key="2">
    <citation type="submission" date="2024-07" db="EMBL/GenBank/DDBJ databases">
        <authorList>
            <person name="Akdeniz Z."/>
        </authorList>
    </citation>
    <scope>NUCLEOTIDE SEQUENCE [LARGE SCALE GENOMIC DNA]</scope>
</reference>
<organism evidence="1">
    <name type="scientific">Hexamita inflata</name>
    <dbReference type="NCBI Taxonomy" id="28002"/>
    <lineage>
        <taxon>Eukaryota</taxon>
        <taxon>Metamonada</taxon>
        <taxon>Diplomonadida</taxon>
        <taxon>Hexamitidae</taxon>
        <taxon>Hexamitinae</taxon>
        <taxon>Hexamita</taxon>
    </lineage>
</organism>
<proteinExistence type="predicted"/>
<dbReference type="EMBL" id="CATOUU010000865">
    <property type="protein sequence ID" value="CAI9955448.1"/>
    <property type="molecule type" value="Genomic_DNA"/>
</dbReference>
<reference evidence="1" key="1">
    <citation type="submission" date="2023-06" db="EMBL/GenBank/DDBJ databases">
        <authorList>
            <person name="Kurt Z."/>
        </authorList>
    </citation>
    <scope>NUCLEOTIDE SEQUENCE</scope>
</reference>
<accession>A0AA86QCG4</accession>
<evidence type="ECO:0000313" key="1">
    <source>
        <dbReference type="EMBL" id="CAI9955448.1"/>
    </source>
</evidence>
<evidence type="ECO:0000313" key="2">
    <source>
        <dbReference type="EMBL" id="CAL5979133.1"/>
    </source>
</evidence>
<dbReference type="Proteomes" id="UP001642409">
    <property type="component" value="Unassembled WGS sequence"/>
</dbReference>
<name>A0AA86QCG4_9EUKA</name>
<gene>
    <name evidence="1" type="ORF">HINF_LOCUS43093</name>
    <name evidence="2" type="ORF">HINF_LOCUS5280</name>
</gene>
<sequence length="679" mass="75678">MYQVNQFAVFGFNSNSQNIVDSHIFVKINYSILTGALICLECDIYIINSNLQFIASGLQISAIILKSNENIQLNRVNISFRFNCNYSSGIVNLINSQLNFFNIQQCIITGFNADNVLNGYLISKILVNTQVNINQLRVCVNENMQSVGIAEQSFNIIGEVIITCQKLCVNDKIVTFGICYENIQFATVLNNFTQICADPFTFDSLNNICVCQYGYYLNGSICVNVINELSKIFLNVSALDVKLHTEIQHTDLELKNIFYNLEKEIQSNISNLSQFMFETYSDLKQDMSTTNLTLHKTLKDLNTNVNLKFQICSDQNIMIQSIINGFKTESSTNFSALNTKLGIVNTLITDNHLNITKNLNQTQTQISDLKTTMGTNFDQVDTALVQLDADVASTNTSVHTLNLNVNTKLVTFNTLINDNQLNIKNNFTQTQTYISDIKTQMITNFDQVDTALIDVKTDISSSNTNLNSKFVNLNTLINDNQLNIQNNFTQAQSQITNLKTDMTANFEQIDIALSELKTDISGINSSINTLSSNINVQLNSLKTHIDNNQIILQNNFIQTQTQVTDLKNVMGTKFNDVNAVMAALQTNIVSRATQSYLTDVYNSLTSQISALKTATNPCTAWPGSINEGGFCKCVYGQYPSYCRKVNKCCVNDGYDRYTCVGGGSFSGISNCGAQVYTNG</sequence>
<dbReference type="AlphaFoldDB" id="A0AA86QCG4"/>
<evidence type="ECO:0000313" key="3">
    <source>
        <dbReference type="Proteomes" id="UP001642409"/>
    </source>
</evidence>